<dbReference type="OrthoDB" id="7205167at2"/>
<evidence type="ECO:0000313" key="2">
    <source>
        <dbReference type="Proteomes" id="UP000228531"/>
    </source>
</evidence>
<dbReference type="EMBL" id="PGTY01000001">
    <property type="protein sequence ID" value="PJI92822.1"/>
    <property type="molecule type" value="Genomic_DNA"/>
</dbReference>
<name>A0A2M8WPF7_9RHOB</name>
<accession>A0A2M8WPF7</accession>
<keyword evidence="2" id="KW-1185">Reference proteome</keyword>
<proteinExistence type="predicted"/>
<dbReference type="AlphaFoldDB" id="A0A2M8WPF7"/>
<comment type="caution">
    <text evidence="1">The sequence shown here is derived from an EMBL/GenBank/DDBJ whole genome shotgun (WGS) entry which is preliminary data.</text>
</comment>
<evidence type="ECO:0000313" key="1">
    <source>
        <dbReference type="EMBL" id="PJI92822.1"/>
    </source>
</evidence>
<dbReference type="Pfam" id="PF06620">
    <property type="entry name" value="DUF1150"/>
    <property type="match status" value="1"/>
</dbReference>
<organism evidence="1 2">
    <name type="scientific">Yoonia maricola</name>
    <dbReference type="NCBI Taxonomy" id="420999"/>
    <lineage>
        <taxon>Bacteria</taxon>
        <taxon>Pseudomonadati</taxon>
        <taxon>Pseudomonadota</taxon>
        <taxon>Alphaproteobacteria</taxon>
        <taxon>Rhodobacterales</taxon>
        <taxon>Paracoccaceae</taxon>
        <taxon>Yoonia</taxon>
    </lineage>
</organism>
<evidence type="ECO:0008006" key="3">
    <source>
        <dbReference type="Google" id="ProtNLM"/>
    </source>
</evidence>
<dbReference type="Proteomes" id="UP000228531">
    <property type="component" value="Unassembled WGS sequence"/>
</dbReference>
<reference evidence="1 2" key="1">
    <citation type="submission" date="2017-11" db="EMBL/GenBank/DDBJ databases">
        <title>Genomic Encyclopedia of Archaeal and Bacterial Type Strains, Phase II (KMG-II): From Individual Species to Whole Genera.</title>
        <authorList>
            <person name="Goeker M."/>
        </authorList>
    </citation>
    <scope>NUCLEOTIDE SEQUENCE [LARGE SCALE GENOMIC DNA]</scope>
    <source>
        <strain evidence="1 2">DSM 29128</strain>
    </source>
</reference>
<protein>
    <recommendedName>
        <fullName evidence="3">DUF1150 family protein</fullName>
    </recommendedName>
</protein>
<sequence>MDSKFDFEKFGQEIVYVKPILATDLPDEMREKVGDLEELFSVHNTKGEQLALVADRKLAFHLARENNMRPVTVH</sequence>
<dbReference type="RefSeq" id="WP_100367599.1">
    <property type="nucleotide sequence ID" value="NZ_PGTY01000001.1"/>
</dbReference>
<gene>
    <name evidence="1" type="ORF">BC777_1684</name>
</gene>
<dbReference type="InterPro" id="IPR009531">
    <property type="entry name" value="DUF1150"/>
</dbReference>